<feature type="region of interest" description="Disordered" evidence="3">
    <location>
        <begin position="1"/>
        <end position="33"/>
    </location>
</feature>
<dbReference type="GO" id="GO:0005634">
    <property type="term" value="C:nucleus"/>
    <property type="evidence" value="ECO:0007669"/>
    <property type="project" value="UniProtKB-SubCell"/>
</dbReference>
<evidence type="ECO:0000256" key="3">
    <source>
        <dbReference type="SAM" id="MobiDB-lite"/>
    </source>
</evidence>
<feature type="region of interest" description="Disordered" evidence="3">
    <location>
        <begin position="159"/>
        <end position="204"/>
    </location>
</feature>
<dbReference type="InterPro" id="IPR045281">
    <property type="entry name" value="CONSTANS-like"/>
</dbReference>
<dbReference type="Pfam" id="PF06203">
    <property type="entry name" value="CCT"/>
    <property type="match status" value="1"/>
</dbReference>
<comment type="subcellular location">
    <subcellularLocation>
        <location evidence="1">Nucleus</location>
    </subcellularLocation>
</comment>
<dbReference type="EMBL" id="JAMWBK010000009">
    <property type="protein sequence ID" value="KAJ8902038.1"/>
    <property type="molecule type" value="Genomic_DNA"/>
</dbReference>
<dbReference type="InterPro" id="IPR010402">
    <property type="entry name" value="CCT_domain"/>
</dbReference>
<dbReference type="AlphaFoldDB" id="A0AAV8UKD4"/>
<evidence type="ECO:0000256" key="2">
    <source>
        <dbReference type="ARBA" id="ARBA00023242"/>
    </source>
</evidence>
<feature type="domain" description="CCT" evidence="4">
    <location>
        <begin position="220"/>
        <end position="262"/>
    </location>
</feature>
<dbReference type="PROSITE" id="PS51017">
    <property type="entry name" value="CCT"/>
    <property type="match status" value="1"/>
</dbReference>
<gene>
    <name evidence="5" type="ORF">NDN08_006446</name>
</gene>
<evidence type="ECO:0000259" key="4">
    <source>
        <dbReference type="PROSITE" id="PS51017"/>
    </source>
</evidence>
<evidence type="ECO:0000313" key="5">
    <source>
        <dbReference type="EMBL" id="KAJ8902038.1"/>
    </source>
</evidence>
<feature type="compositionally biased region" description="Polar residues" evidence="3">
    <location>
        <begin position="21"/>
        <end position="31"/>
    </location>
</feature>
<feature type="compositionally biased region" description="Basic and acidic residues" evidence="3">
    <location>
        <begin position="188"/>
        <end position="204"/>
    </location>
</feature>
<reference evidence="5 6" key="1">
    <citation type="journal article" date="2023" name="Nat. Commun.">
        <title>Origin of minicircular mitochondrial genomes in red algae.</title>
        <authorList>
            <person name="Lee Y."/>
            <person name="Cho C.H."/>
            <person name="Lee Y.M."/>
            <person name="Park S.I."/>
            <person name="Yang J.H."/>
            <person name="West J.A."/>
            <person name="Bhattacharya D."/>
            <person name="Yoon H.S."/>
        </authorList>
    </citation>
    <scope>NUCLEOTIDE SEQUENCE [LARGE SCALE GENOMIC DNA]</scope>
    <source>
        <strain evidence="5 6">CCMP1338</strain>
        <tissue evidence="5">Whole cell</tissue>
    </source>
</reference>
<dbReference type="Proteomes" id="UP001157974">
    <property type="component" value="Unassembled WGS sequence"/>
</dbReference>
<evidence type="ECO:0000313" key="6">
    <source>
        <dbReference type="Proteomes" id="UP001157974"/>
    </source>
</evidence>
<accession>A0AAV8UKD4</accession>
<name>A0AAV8UKD4_9RHOD</name>
<proteinExistence type="predicted"/>
<organism evidence="5 6">
    <name type="scientific">Rhodosorus marinus</name>
    <dbReference type="NCBI Taxonomy" id="101924"/>
    <lineage>
        <taxon>Eukaryota</taxon>
        <taxon>Rhodophyta</taxon>
        <taxon>Stylonematophyceae</taxon>
        <taxon>Stylonematales</taxon>
        <taxon>Stylonemataceae</taxon>
        <taxon>Rhodosorus</taxon>
    </lineage>
</organism>
<evidence type="ECO:0000256" key="1">
    <source>
        <dbReference type="ARBA" id="ARBA00004123"/>
    </source>
</evidence>
<dbReference type="PANTHER" id="PTHR31319">
    <property type="entry name" value="ZINC FINGER PROTEIN CONSTANS-LIKE 4"/>
    <property type="match status" value="1"/>
</dbReference>
<keyword evidence="2" id="KW-0539">Nucleus</keyword>
<sequence>MRLGQVAVTRKESSGHRGARMQNSEILQSPAQGFAYETPNLTASIDAHVTARKDGSTAERDGIKDSFAHLFTPSFGGITPLLGNGLPSGGLKHSSGATPSLAYLDDALVPNARKSENLFSPSLTPAFIEHGERVHAFGEMSSEIYPSFDDRVVPAANFPSRPEVKVQRGSALVPKATQKRKRQPPTKEPAKDSTPLKDSKKAKFDLTRETLTRELQKKTREAAIVRWKQKRRERLRGKHIRYSCRKKLADARPRVKGRFVKSDL</sequence>
<keyword evidence="6" id="KW-1185">Reference proteome</keyword>
<protein>
    <recommendedName>
        <fullName evidence="4">CCT domain-containing protein</fullName>
    </recommendedName>
</protein>
<comment type="caution">
    <text evidence="5">The sequence shown here is derived from an EMBL/GenBank/DDBJ whole genome shotgun (WGS) entry which is preliminary data.</text>
</comment>
<dbReference type="GO" id="GO:0003700">
    <property type="term" value="F:DNA-binding transcription factor activity"/>
    <property type="evidence" value="ECO:0007669"/>
    <property type="project" value="TreeGrafter"/>
</dbReference>
<dbReference type="PANTHER" id="PTHR31319:SF77">
    <property type="entry name" value="ZINC FINGER PROTEIN CONSTANS-LIKE 4"/>
    <property type="match status" value="1"/>
</dbReference>